<dbReference type="Pfam" id="PF07686">
    <property type="entry name" value="V-set"/>
    <property type="match status" value="2"/>
</dbReference>
<feature type="domain" description="Ig-like" evidence="11">
    <location>
        <begin position="406"/>
        <end position="533"/>
    </location>
</feature>
<gene>
    <name evidence="12" type="ORF">COCON_G00056340</name>
</gene>
<dbReference type="EMBL" id="JAFJMO010000003">
    <property type="protein sequence ID" value="KAJ8283115.1"/>
    <property type="molecule type" value="Genomic_DNA"/>
</dbReference>
<keyword evidence="4" id="KW-0677">Repeat</keyword>
<dbReference type="CDD" id="cd00099">
    <property type="entry name" value="IgV"/>
    <property type="match status" value="1"/>
</dbReference>
<comment type="subcellular location">
    <subcellularLocation>
        <location evidence="1">Membrane</location>
        <topology evidence="1">Single-pass type I membrane protein</topology>
    </subcellularLocation>
</comment>
<keyword evidence="3 10" id="KW-0732">Signal</keyword>
<name>A0A9Q1DWG8_CONCO</name>
<keyword evidence="13" id="KW-1185">Reference proteome</keyword>
<dbReference type="FunFam" id="2.60.40.10:FF:000491">
    <property type="entry name" value="Immunoglobulin superfamily, member 3"/>
    <property type="match status" value="1"/>
</dbReference>
<evidence type="ECO:0000256" key="2">
    <source>
        <dbReference type="ARBA" id="ARBA00022692"/>
    </source>
</evidence>
<keyword evidence="5 9" id="KW-1133">Transmembrane helix</keyword>
<dbReference type="FunFam" id="2.60.40.10:FF:000191">
    <property type="entry name" value="Immunoglobulin superfamily member 3"/>
    <property type="match status" value="1"/>
</dbReference>
<keyword evidence="2 9" id="KW-0812">Transmembrane</keyword>
<dbReference type="GO" id="GO:0016020">
    <property type="term" value="C:membrane"/>
    <property type="evidence" value="ECO:0007669"/>
    <property type="project" value="UniProtKB-SubCell"/>
</dbReference>
<sequence length="1037" mass="114052">MGISVLLIVCALLGCRVLSQRVVLVQPGPLVRVEGSHATVWCNVSGYRPGVEQDFEWSVYLQSAPEREMRIVSTSQSNFAYSLYAPRVARGEIYVERVSGDFALLHLAPLEARDQGLYECYTPNTDGAFLGSYSAKTQLTVIPDTLSVTAPGQTLEKAEGDVLQLSCDVTHLTAEHTHLSMGWYLRSGDPEAPPLDLVTLSRDFVLRPGSTHRQRFLSGDLRLDKLSSTSYRLSLVLQPGDQGQLYCEAAQWIQDPDHSWYSMTRKQSNSTTLTVQPTDRDFSIVVSSERKVYQAGETVDLRCSIEAQAVADRFFSVSWVFSSAPLAVVDPGGVPTLSPDYSAREAAGQLTLRKESPALHLLRLRRLTAQDSGKYICRVTERERAGTGEFVDRTKRSRNIQITVLPLKSNISVVLFSNSSEVQEGAPVSLSCLVGGVLSPAGGALSVRWWRGEEEVASVGRDGAVRAGPAYLERSRYGEMSVERGPDHAFTVRLHRALPPDQGQYRCTATEWRQSPHLAWEEIGEKSAVRTLTVRAMESSFSVSASSRTPGVSYGDTFALQCVVKLQSPAPAPVTVTWHFQPPGDGAQFHDLVTLSRDWTLRWGEGLGGGASMRASLDHSASNTVLRLSVSRAGPQQGGTYQCSTHLWRRGYDNTWSHVANRTSNLLGISVTKPVSKLRLLKANQSVGLVEDGRARVNCSVAAQTSADARLAVRWYARKGAEPAELLLTQGAGAGLQYGAYAEEERLRSRLQVERLTPGVYRLTLHRAERSDSGEYYCSVEEWLPDPQGTWYQLALDTSGVTLLSVTPPEPQLQVEETESNVSVSESGSIRLGCSILSQSSRDSRFSMAWYRLRGGGAEPLSEGAEPQCVFSIGHDAVFGNGNCSPAEPSGPDSRLLFQRTTFDLYSLTIQHARPEDSGRYYCHVQEWLLNPRSVWYRLTANDSGLTTVTVRQTDPSLRSVVCSSESLFFFVFFYPFPVFGALLLALGLLRYRGRHAGRGQEGKNGAPLLWIKEPHLNYSPTCLEPPALSLHPGSVD</sequence>
<organism evidence="12 13">
    <name type="scientific">Conger conger</name>
    <name type="common">Conger eel</name>
    <name type="synonym">Muraena conger</name>
    <dbReference type="NCBI Taxonomy" id="82655"/>
    <lineage>
        <taxon>Eukaryota</taxon>
        <taxon>Metazoa</taxon>
        <taxon>Chordata</taxon>
        <taxon>Craniata</taxon>
        <taxon>Vertebrata</taxon>
        <taxon>Euteleostomi</taxon>
        <taxon>Actinopterygii</taxon>
        <taxon>Neopterygii</taxon>
        <taxon>Teleostei</taxon>
        <taxon>Anguilliformes</taxon>
        <taxon>Congridae</taxon>
        <taxon>Conger</taxon>
    </lineage>
</organism>
<proteinExistence type="predicted"/>
<dbReference type="PROSITE" id="PS50835">
    <property type="entry name" value="IG_LIKE"/>
    <property type="match status" value="7"/>
</dbReference>
<dbReference type="OrthoDB" id="9890427at2759"/>
<dbReference type="SMART" id="SM00406">
    <property type="entry name" value="IGv"/>
    <property type="match status" value="4"/>
</dbReference>
<accession>A0A9Q1DWG8</accession>
<evidence type="ECO:0000256" key="7">
    <source>
        <dbReference type="ARBA" id="ARBA00023157"/>
    </source>
</evidence>
<comment type="caution">
    <text evidence="12">The sequence shown here is derived from an EMBL/GenBank/DDBJ whole genome shotgun (WGS) entry which is preliminary data.</text>
</comment>
<dbReference type="InterPro" id="IPR013106">
    <property type="entry name" value="Ig_V-set"/>
</dbReference>
<dbReference type="PANTHER" id="PTHR12207">
    <property type="entry name" value="V-SET AND TRANSMEMBRANE DOMAIN-CONTAINING PROTEIN"/>
    <property type="match status" value="1"/>
</dbReference>
<dbReference type="InterPro" id="IPR003599">
    <property type="entry name" value="Ig_sub"/>
</dbReference>
<evidence type="ECO:0000313" key="12">
    <source>
        <dbReference type="EMBL" id="KAJ8283115.1"/>
    </source>
</evidence>
<feature type="transmembrane region" description="Helical" evidence="9">
    <location>
        <begin position="968"/>
        <end position="990"/>
    </location>
</feature>
<evidence type="ECO:0000256" key="4">
    <source>
        <dbReference type="ARBA" id="ARBA00022737"/>
    </source>
</evidence>
<evidence type="ECO:0000259" key="11">
    <source>
        <dbReference type="PROSITE" id="PS50835"/>
    </source>
</evidence>
<dbReference type="AlphaFoldDB" id="A0A9Q1DWG8"/>
<evidence type="ECO:0000256" key="6">
    <source>
        <dbReference type="ARBA" id="ARBA00023136"/>
    </source>
</evidence>
<keyword evidence="6 9" id="KW-0472">Membrane</keyword>
<evidence type="ECO:0000256" key="5">
    <source>
        <dbReference type="ARBA" id="ARBA00022989"/>
    </source>
</evidence>
<evidence type="ECO:0000256" key="8">
    <source>
        <dbReference type="ARBA" id="ARBA00023319"/>
    </source>
</evidence>
<keyword evidence="8" id="KW-0393">Immunoglobulin domain</keyword>
<dbReference type="InterPro" id="IPR013783">
    <property type="entry name" value="Ig-like_fold"/>
</dbReference>
<protein>
    <recommendedName>
        <fullName evidence="11">Ig-like domain-containing protein</fullName>
    </recommendedName>
</protein>
<dbReference type="SMART" id="SM00409">
    <property type="entry name" value="IG"/>
    <property type="match status" value="7"/>
</dbReference>
<evidence type="ECO:0000256" key="10">
    <source>
        <dbReference type="SAM" id="SignalP"/>
    </source>
</evidence>
<feature type="domain" description="Ig-like" evidence="11">
    <location>
        <begin position="277"/>
        <end position="387"/>
    </location>
</feature>
<reference evidence="12" key="1">
    <citation type="journal article" date="2023" name="Science">
        <title>Genome structures resolve the early diversification of teleost fishes.</title>
        <authorList>
            <person name="Parey E."/>
            <person name="Louis A."/>
            <person name="Montfort J."/>
            <person name="Bouchez O."/>
            <person name="Roques C."/>
            <person name="Iampietro C."/>
            <person name="Lluch J."/>
            <person name="Castinel A."/>
            <person name="Donnadieu C."/>
            <person name="Desvignes T."/>
            <person name="Floi Bucao C."/>
            <person name="Jouanno E."/>
            <person name="Wen M."/>
            <person name="Mejri S."/>
            <person name="Dirks R."/>
            <person name="Jansen H."/>
            <person name="Henkel C."/>
            <person name="Chen W.J."/>
            <person name="Zahm M."/>
            <person name="Cabau C."/>
            <person name="Klopp C."/>
            <person name="Thompson A.W."/>
            <person name="Robinson-Rechavi M."/>
            <person name="Braasch I."/>
            <person name="Lecointre G."/>
            <person name="Bobe J."/>
            <person name="Postlethwait J.H."/>
            <person name="Berthelot C."/>
            <person name="Roest Crollius H."/>
            <person name="Guiguen Y."/>
        </authorList>
    </citation>
    <scope>NUCLEOTIDE SEQUENCE</scope>
    <source>
        <strain evidence="12">Concon-B</strain>
    </source>
</reference>
<feature type="chain" id="PRO_5040182194" description="Ig-like domain-containing protein" evidence="10">
    <location>
        <begin position="20"/>
        <end position="1037"/>
    </location>
</feature>
<feature type="domain" description="Ig-like" evidence="11">
    <location>
        <begin position="674"/>
        <end position="781"/>
    </location>
</feature>
<dbReference type="InterPro" id="IPR051102">
    <property type="entry name" value="IgSF_V-set/TM_domain"/>
</dbReference>
<evidence type="ECO:0000256" key="9">
    <source>
        <dbReference type="SAM" id="Phobius"/>
    </source>
</evidence>
<feature type="domain" description="Ig-like" evidence="11">
    <location>
        <begin position="539"/>
        <end position="643"/>
    </location>
</feature>
<keyword evidence="7" id="KW-1015">Disulfide bond</keyword>
<dbReference type="Gene3D" id="2.60.40.10">
    <property type="entry name" value="Immunoglobulins"/>
    <property type="match status" value="7"/>
</dbReference>
<dbReference type="InterPro" id="IPR036179">
    <property type="entry name" value="Ig-like_dom_sf"/>
</dbReference>
<dbReference type="InterPro" id="IPR007110">
    <property type="entry name" value="Ig-like_dom"/>
</dbReference>
<evidence type="ECO:0000313" key="13">
    <source>
        <dbReference type="Proteomes" id="UP001152803"/>
    </source>
</evidence>
<dbReference type="FunFam" id="2.60.40.10:FF:002170">
    <property type="entry name" value="Immunoglobulin superfamily, member 3"/>
    <property type="match status" value="1"/>
</dbReference>
<evidence type="ECO:0000256" key="3">
    <source>
        <dbReference type="ARBA" id="ARBA00022729"/>
    </source>
</evidence>
<evidence type="ECO:0000256" key="1">
    <source>
        <dbReference type="ARBA" id="ARBA00004479"/>
    </source>
</evidence>
<feature type="signal peptide" evidence="10">
    <location>
        <begin position="1"/>
        <end position="19"/>
    </location>
</feature>
<feature type="domain" description="Ig-like" evidence="11">
    <location>
        <begin position="143"/>
        <end position="274"/>
    </location>
</feature>
<feature type="domain" description="Ig-like" evidence="11">
    <location>
        <begin position="20"/>
        <end position="140"/>
    </location>
</feature>
<dbReference type="Proteomes" id="UP001152803">
    <property type="component" value="Unassembled WGS sequence"/>
</dbReference>
<feature type="domain" description="Ig-like" evidence="11">
    <location>
        <begin position="811"/>
        <end position="926"/>
    </location>
</feature>
<dbReference type="SUPFAM" id="SSF48726">
    <property type="entry name" value="Immunoglobulin"/>
    <property type="match status" value="7"/>
</dbReference>